<keyword evidence="3" id="KW-0449">Lipoprotein</keyword>
<evidence type="ECO:0000259" key="2">
    <source>
        <dbReference type="Pfam" id="PF03886"/>
    </source>
</evidence>
<protein>
    <submittedName>
        <fullName evidence="3">ABC-type transport auxiliary lipoprotein family protein</fullName>
    </submittedName>
</protein>
<evidence type="ECO:0000313" key="3">
    <source>
        <dbReference type="EMBL" id="MFC5346225.1"/>
    </source>
</evidence>
<keyword evidence="4" id="KW-1185">Reference proteome</keyword>
<proteinExistence type="predicted"/>
<accession>A0ABW0FWW8</accession>
<comment type="caution">
    <text evidence="3">The sequence shown here is derived from an EMBL/GenBank/DDBJ whole genome shotgun (WGS) entry which is preliminary data.</text>
</comment>
<dbReference type="PROSITE" id="PS51257">
    <property type="entry name" value="PROKAR_LIPOPROTEIN"/>
    <property type="match status" value="1"/>
</dbReference>
<organism evidence="3 4">
    <name type="scientific">Brevundimonas staleyi</name>
    <dbReference type="NCBI Taxonomy" id="74326"/>
    <lineage>
        <taxon>Bacteria</taxon>
        <taxon>Pseudomonadati</taxon>
        <taxon>Pseudomonadota</taxon>
        <taxon>Alphaproteobacteria</taxon>
        <taxon>Caulobacterales</taxon>
        <taxon>Caulobacteraceae</taxon>
        <taxon>Brevundimonas</taxon>
    </lineage>
</organism>
<gene>
    <name evidence="3" type="ORF">ACFPIE_20100</name>
</gene>
<dbReference type="EMBL" id="JBHSLF010000056">
    <property type="protein sequence ID" value="MFC5346225.1"/>
    <property type="molecule type" value="Genomic_DNA"/>
</dbReference>
<feature type="chain" id="PRO_5045496216" evidence="1">
    <location>
        <begin position="20"/>
        <end position="201"/>
    </location>
</feature>
<keyword evidence="1" id="KW-0732">Signal</keyword>
<dbReference type="SUPFAM" id="SSF159594">
    <property type="entry name" value="XCC0632-like"/>
    <property type="match status" value="1"/>
</dbReference>
<name>A0ABW0FWW8_9CAUL</name>
<dbReference type="Pfam" id="PF03886">
    <property type="entry name" value="ABC_trans_aux"/>
    <property type="match status" value="1"/>
</dbReference>
<dbReference type="InterPro" id="IPR005586">
    <property type="entry name" value="ABC_trans_aux"/>
</dbReference>
<dbReference type="Gene3D" id="3.40.50.10610">
    <property type="entry name" value="ABC-type transport auxiliary lipoprotein component"/>
    <property type="match status" value="1"/>
</dbReference>
<dbReference type="Proteomes" id="UP001596152">
    <property type="component" value="Unassembled WGS sequence"/>
</dbReference>
<feature type="domain" description="ABC-type transport auxiliary lipoprotein component" evidence="2">
    <location>
        <begin position="30"/>
        <end position="191"/>
    </location>
</feature>
<dbReference type="RefSeq" id="WP_374036740.1">
    <property type="nucleotide sequence ID" value="NZ_CP169082.1"/>
</dbReference>
<reference evidence="4" key="1">
    <citation type="journal article" date="2019" name="Int. J. Syst. Evol. Microbiol.">
        <title>The Global Catalogue of Microorganisms (GCM) 10K type strain sequencing project: providing services to taxonomists for standard genome sequencing and annotation.</title>
        <authorList>
            <consortium name="The Broad Institute Genomics Platform"/>
            <consortium name="The Broad Institute Genome Sequencing Center for Infectious Disease"/>
            <person name="Wu L."/>
            <person name="Ma J."/>
        </authorList>
    </citation>
    <scope>NUCLEOTIDE SEQUENCE [LARGE SCALE GENOMIC DNA]</scope>
    <source>
        <strain evidence="4">JCM 12125</strain>
    </source>
</reference>
<feature type="signal peptide" evidence="1">
    <location>
        <begin position="1"/>
        <end position="19"/>
    </location>
</feature>
<evidence type="ECO:0000256" key="1">
    <source>
        <dbReference type="SAM" id="SignalP"/>
    </source>
</evidence>
<sequence length="201" mass="21596">MIRNLMLAAVAVVSLSGCALLSSPDPIQLYRFGDPTGSATTAVADPVQVKLRAIEMPQASQGDRLLGVTGSEAAYIGGARWVSPALMLYSDALEASFASQARTVRLIGRRELTQTTRLLDVDVRAFETRYDYEGAAPTVVITARARMLRFPERTVAAEQTFTVSQPAGENRVSAIVEAYDVATRDLNTQIVSWTDANAGGN</sequence>
<evidence type="ECO:0000313" key="4">
    <source>
        <dbReference type="Proteomes" id="UP001596152"/>
    </source>
</evidence>